<dbReference type="GO" id="GO:0004519">
    <property type="term" value="F:endonuclease activity"/>
    <property type="evidence" value="ECO:0007669"/>
    <property type="project" value="UniProtKB-KW"/>
</dbReference>
<dbReference type="CDD" id="cd09274">
    <property type="entry name" value="RNase_HI_RT_Ty3"/>
    <property type="match status" value="1"/>
</dbReference>
<dbReference type="Pfam" id="PF17917">
    <property type="entry name" value="RT_RNaseH"/>
    <property type="match status" value="1"/>
</dbReference>
<evidence type="ECO:0000313" key="9">
    <source>
        <dbReference type="EnsemblMetazoa" id="CJA13834.1"/>
    </source>
</evidence>
<dbReference type="SUPFAM" id="SSF56672">
    <property type="entry name" value="DNA/RNA polymerases"/>
    <property type="match status" value="1"/>
</dbReference>
<evidence type="ECO:0000256" key="6">
    <source>
        <dbReference type="ARBA" id="ARBA00022918"/>
    </source>
</evidence>
<dbReference type="Proteomes" id="UP000005237">
    <property type="component" value="Unassembled WGS sequence"/>
</dbReference>
<feature type="compositionally biased region" description="Basic and acidic residues" evidence="7">
    <location>
        <begin position="299"/>
        <end position="308"/>
    </location>
</feature>
<feature type="domain" description="Reverse transcriptase RNase H-like" evidence="8">
    <location>
        <begin position="3"/>
        <end position="52"/>
    </location>
</feature>
<dbReference type="GO" id="GO:0003964">
    <property type="term" value="F:RNA-directed DNA polymerase activity"/>
    <property type="evidence" value="ECO:0007669"/>
    <property type="project" value="UniProtKB-KW"/>
</dbReference>
<keyword evidence="5" id="KW-0378">Hydrolase</keyword>
<keyword evidence="3" id="KW-0540">Nuclease</keyword>
<evidence type="ECO:0000313" key="10">
    <source>
        <dbReference type="Proteomes" id="UP000005237"/>
    </source>
</evidence>
<keyword evidence="1" id="KW-0808">Transferase</keyword>
<feature type="region of interest" description="Disordered" evidence="7">
    <location>
        <begin position="283"/>
        <end position="361"/>
    </location>
</feature>
<dbReference type="GO" id="GO:0016787">
    <property type="term" value="F:hydrolase activity"/>
    <property type="evidence" value="ECO:0007669"/>
    <property type="project" value="UniProtKB-KW"/>
</dbReference>
<evidence type="ECO:0000256" key="7">
    <source>
        <dbReference type="SAM" id="MobiDB-lite"/>
    </source>
</evidence>
<dbReference type="InterPro" id="IPR050951">
    <property type="entry name" value="Retrovirus_Pol_polyprotein"/>
</dbReference>
<keyword evidence="6" id="KW-0695">RNA-directed DNA polymerase</keyword>
<reference evidence="9" key="2">
    <citation type="submission" date="2022-06" db="UniProtKB">
        <authorList>
            <consortium name="EnsemblMetazoa"/>
        </authorList>
    </citation>
    <scope>IDENTIFICATION</scope>
    <source>
        <strain evidence="9">DF5081</strain>
    </source>
</reference>
<keyword evidence="2" id="KW-0548">Nucleotidyltransferase</keyword>
<protein>
    <submittedName>
        <fullName evidence="9">RT_RNaseH domain-containing protein</fullName>
    </submittedName>
</protein>
<dbReference type="PANTHER" id="PTHR37984:SF5">
    <property type="entry name" value="PROTEIN NYNRIN-LIKE"/>
    <property type="match status" value="1"/>
</dbReference>
<dbReference type="InterPro" id="IPR041373">
    <property type="entry name" value="RT_RNaseH"/>
</dbReference>
<sequence>MGAIIFALRQFRPYVCLSKIILHSDHKPLTFLLQKSRTHDNLARWLIELQCYDVSIVHIDGKKNSVADCLSRALENSDPTDHTELRDIVEFPICMKVGAKPVPHLRSLIARRTQHSLSLDIVEEQEKDTEIAKIREVLQGKATAASLPESQLESIDRIINPTPDQCFDKDPTDFEDFREEIVSNLREAWTHAKQQADQARDQFTHSYNQQARPSNIKVGDRVLFKNYKSSKSLSRKLVLPWEGQYRVIEINQPEAIIQNISHPSETPRRVHLDQIKKFFEISGPAATSVDDPTSSKEVAVPEKTHYEEASPETGVQVPDPNTQVETLNNPEVTTSESVSDKADPQSPYNLRKTINRPKRFL</sequence>
<evidence type="ECO:0000259" key="8">
    <source>
        <dbReference type="Pfam" id="PF17917"/>
    </source>
</evidence>
<evidence type="ECO:0000256" key="4">
    <source>
        <dbReference type="ARBA" id="ARBA00022759"/>
    </source>
</evidence>
<dbReference type="EnsemblMetazoa" id="CJA13834.1">
    <property type="protein sequence ID" value="CJA13834.1"/>
    <property type="gene ID" value="WBGene00133038"/>
</dbReference>
<accession>A0A8R1DYE0</accession>
<feature type="compositionally biased region" description="Polar residues" evidence="7">
    <location>
        <begin position="319"/>
        <end position="337"/>
    </location>
</feature>
<evidence type="ECO:0000256" key="3">
    <source>
        <dbReference type="ARBA" id="ARBA00022722"/>
    </source>
</evidence>
<dbReference type="AlphaFoldDB" id="A0A8R1DYE0"/>
<evidence type="ECO:0000256" key="1">
    <source>
        <dbReference type="ARBA" id="ARBA00022679"/>
    </source>
</evidence>
<dbReference type="InterPro" id="IPR043502">
    <property type="entry name" value="DNA/RNA_pol_sf"/>
</dbReference>
<evidence type="ECO:0000256" key="5">
    <source>
        <dbReference type="ARBA" id="ARBA00022801"/>
    </source>
</evidence>
<organism evidence="9 10">
    <name type="scientific">Caenorhabditis japonica</name>
    <dbReference type="NCBI Taxonomy" id="281687"/>
    <lineage>
        <taxon>Eukaryota</taxon>
        <taxon>Metazoa</taxon>
        <taxon>Ecdysozoa</taxon>
        <taxon>Nematoda</taxon>
        <taxon>Chromadorea</taxon>
        <taxon>Rhabditida</taxon>
        <taxon>Rhabditina</taxon>
        <taxon>Rhabditomorpha</taxon>
        <taxon>Rhabditoidea</taxon>
        <taxon>Rhabditidae</taxon>
        <taxon>Peloderinae</taxon>
        <taxon>Caenorhabditis</taxon>
    </lineage>
</organism>
<name>A0A8R1DYE0_CAEJA</name>
<keyword evidence="10" id="KW-1185">Reference proteome</keyword>
<proteinExistence type="predicted"/>
<reference evidence="10" key="1">
    <citation type="submission" date="2010-08" db="EMBL/GenBank/DDBJ databases">
        <authorList>
            <consortium name="Caenorhabditis japonica Sequencing Consortium"/>
            <person name="Wilson R.K."/>
        </authorList>
    </citation>
    <scope>NUCLEOTIDE SEQUENCE [LARGE SCALE GENOMIC DNA]</scope>
    <source>
        <strain evidence="10">DF5081</strain>
    </source>
</reference>
<dbReference type="PANTHER" id="PTHR37984">
    <property type="entry name" value="PROTEIN CBG26694"/>
    <property type="match status" value="1"/>
</dbReference>
<evidence type="ECO:0000256" key="2">
    <source>
        <dbReference type="ARBA" id="ARBA00022695"/>
    </source>
</evidence>
<keyword evidence="4" id="KW-0255">Endonuclease</keyword>